<gene>
    <name evidence="2" type="ORF">CCACVL1_03422</name>
</gene>
<dbReference type="AlphaFoldDB" id="A0A1R3JZV5"/>
<keyword evidence="3" id="KW-1185">Reference proteome</keyword>
<dbReference type="EMBL" id="AWWV01006684">
    <property type="protein sequence ID" value="OMP00258.1"/>
    <property type="molecule type" value="Genomic_DNA"/>
</dbReference>
<evidence type="ECO:0000313" key="2">
    <source>
        <dbReference type="EMBL" id="OMP00258.1"/>
    </source>
</evidence>
<organism evidence="2 3">
    <name type="scientific">Corchorus capsularis</name>
    <name type="common">Jute</name>
    <dbReference type="NCBI Taxonomy" id="210143"/>
    <lineage>
        <taxon>Eukaryota</taxon>
        <taxon>Viridiplantae</taxon>
        <taxon>Streptophyta</taxon>
        <taxon>Embryophyta</taxon>
        <taxon>Tracheophyta</taxon>
        <taxon>Spermatophyta</taxon>
        <taxon>Magnoliopsida</taxon>
        <taxon>eudicotyledons</taxon>
        <taxon>Gunneridae</taxon>
        <taxon>Pentapetalae</taxon>
        <taxon>rosids</taxon>
        <taxon>malvids</taxon>
        <taxon>Malvales</taxon>
        <taxon>Malvaceae</taxon>
        <taxon>Grewioideae</taxon>
        <taxon>Apeibeae</taxon>
        <taxon>Corchorus</taxon>
    </lineage>
</organism>
<proteinExistence type="predicted"/>
<evidence type="ECO:0000313" key="3">
    <source>
        <dbReference type="Proteomes" id="UP000188268"/>
    </source>
</evidence>
<protein>
    <submittedName>
        <fullName evidence="2">Uncharacterized protein</fullName>
    </submittedName>
</protein>
<dbReference type="Proteomes" id="UP000188268">
    <property type="component" value="Unassembled WGS sequence"/>
</dbReference>
<sequence>MGLKAMLETKRNNEDAGASGAMFPGDFRIGHLHVAVENFFSEGTAKSESEEEVNKLEIIYKEARSKASTAHPAVNPFPSSTPPSMLSSSLN</sequence>
<feature type="compositionally biased region" description="Low complexity" evidence="1">
    <location>
        <begin position="76"/>
        <end position="91"/>
    </location>
</feature>
<evidence type="ECO:0000256" key="1">
    <source>
        <dbReference type="SAM" id="MobiDB-lite"/>
    </source>
</evidence>
<accession>A0A1R3JZV5</accession>
<name>A0A1R3JZV5_COCAP</name>
<comment type="caution">
    <text evidence="2">The sequence shown here is derived from an EMBL/GenBank/DDBJ whole genome shotgun (WGS) entry which is preliminary data.</text>
</comment>
<dbReference type="Gramene" id="OMP00258">
    <property type="protein sequence ID" value="OMP00258"/>
    <property type="gene ID" value="CCACVL1_03422"/>
</dbReference>
<reference evidence="2 3" key="1">
    <citation type="submission" date="2013-09" db="EMBL/GenBank/DDBJ databases">
        <title>Corchorus capsularis genome sequencing.</title>
        <authorList>
            <person name="Alam M."/>
            <person name="Haque M.S."/>
            <person name="Islam M.S."/>
            <person name="Emdad E.M."/>
            <person name="Islam M.M."/>
            <person name="Ahmed B."/>
            <person name="Halim A."/>
            <person name="Hossen Q.M.M."/>
            <person name="Hossain M.Z."/>
            <person name="Ahmed R."/>
            <person name="Khan M.M."/>
            <person name="Islam R."/>
            <person name="Rashid M.M."/>
            <person name="Khan S.A."/>
            <person name="Rahman M.S."/>
            <person name="Alam M."/>
        </authorList>
    </citation>
    <scope>NUCLEOTIDE SEQUENCE [LARGE SCALE GENOMIC DNA]</scope>
    <source>
        <strain evidence="3">cv. CVL-1</strain>
        <tissue evidence="2">Whole seedling</tissue>
    </source>
</reference>
<feature type="region of interest" description="Disordered" evidence="1">
    <location>
        <begin position="65"/>
        <end position="91"/>
    </location>
</feature>